<dbReference type="Pfam" id="PF00534">
    <property type="entry name" value="Glycos_transf_1"/>
    <property type="match status" value="1"/>
</dbReference>
<protein>
    <submittedName>
        <fullName evidence="3">Glycosyl transferase</fullName>
    </submittedName>
</protein>
<dbReference type="AlphaFoldDB" id="A0A0P6W1R1"/>
<dbReference type="CDD" id="cd03814">
    <property type="entry name" value="GT4-like"/>
    <property type="match status" value="1"/>
</dbReference>
<sequence>MRVALFSDTYYPQVNGVSRTLKRLTDYYDKRRIEYKVFVPDLQDKKENYPNVHSFTSFPFFLYPECRTAIANPKTIRKQLMDFSPTLIHVTTPLTMGLFGIRGAKKLDLPLVASYHTHFDVYLNYYKMMWAAPLLWKYMKWFYSHADRILVPSEETRLHLMKQGFTDLSIWGRGVDCTAYSPKKRNSTLREKYKIEKKYILLYVGRLAPEKDLDTLEKTIKHLPMEMKEQVQWVIVGDGPLKKELIDKTQGENVIFTGYLTGKELAETYASSDLFVFPSASETFGNVVLEAMASGLPAIVADRGGVTNIVEHNHTGLIAEAHRYQSFIHQIIELLDGDRLIYMKRKALQMAEKQSWDAIFEGLISEFREVSSFHTQTQRYSS</sequence>
<dbReference type="PANTHER" id="PTHR45947:SF3">
    <property type="entry name" value="SULFOQUINOVOSYL TRANSFERASE SQD2"/>
    <property type="match status" value="1"/>
</dbReference>
<dbReference type="InterPro" id="IPR050194">
    <property type="entry name" value="Glycosyltransferase_grp1"/>
</dbReference>
<dbReference type="InterPro" id="IPR001296">
    <property type="entry name" value="Glyco_trans_1"/>
</dbReference>
<evidence type="ECO:0000259" key="2">
    <source>
        <dbReference type="Pfam" id="PF13439"/>
    </source>
</evidence>
<dbReference type="RefSeq" id="WP_060672312.1">
    <property type="nucleotide sequence ID" value="NZ_LIXZ01000006.1"/>
</dbReference>
<accession>A0A0P6W1R1</accession>
<dbReference type="InterPro" id="IPR028098">
    <property type="entry name" value="Glyco_trans_4-like_N"/>
</dbReference>
<dbReference type="EMBL" id="LIXZ01000006">
    <property type="protein sequence ID" value="KPL59744.1"/>
    <property type="molecule type" value="Genomic_DNA"/>
</dbReference>
<dbReference type="GO" id="GO:0016758">
    <property type="term" value="F:hexosyltransferase activity"/>
    <property type="evidence" value="ECO:0007669"/>
    <property type="project" value="TreeGrafter"/>
</dbReference>
<dbReference type="SUPFAM" id="SSF53756">
    <property type="entry name" value="UDP-Glycosyltransferase/glycogen phosphorylase"/>
    <property type="match status" value="1"/>
</dbReference>
<dbReference type="PANTHER" id="PTHR45947">
    <property type="entry name" value="SULFOQUINOVOSYL TRANSFERASE SQD2"/>
    <property type="match status" value="1"/>
</dbReference>
<feature type="domain" description="Glycosyltransferase subfamily 4-like N-terminal" evidence="2">
    <location>
        <begin position="14"/>
        <end position="177"/>
    </location>
</feature>
<dbReference type="Gene3D" id="3.40.50.2000">
    <property type="entry name" value="Glycogen Phosphorylase B"/>
    <property type="match status" value="2"/>
</dbReference>
<feature type="domain" description="Glycosyl transferase family 1" evidence="1">
    <location>
        <begin position="188"/>
        <end position="338"/>
    </location>
</feature>
<name>A0A0P6W1R1_9BACI</name>
<keyword evidence="3" id="KW-0808">Transferase</keyword>
<comment type="caution">
    <text evidence="3">The sequence shown here is derived from an EMBL/GenBank/DDBJ whole genome shotgun (WGS) entry which is preliminary data.</text>
</comment>
<dbReference type="OrthoDB" id="9802525at2"/>
<evidence type="ECO:0000313" key="4">
    <source>
        <dbReference type="Proteomes" id="UP000050398"/>
    </source>
</evidence>
<dbReference type="Pfam" id="PF13439">
    <property type="entry name" value="Glyco_transf_4"/>
    <property type="match status" value="1"/>
</dbReference>
<evidence type="ECO:0000313" key="3">
    <source>
        <dbReference type="EMBL" id="KPL59744.1"/>
    </source>
</evidence>
<dbReference type="PATRIC" id="fig|218284.4.peg.3618"/>
<dbReference type="Proteomes" id="UP000050398">
    <property type="component" value="Unassembled WGS sequence"/>
</dbReference>
<reference evidence="3 4" key="1">
    <citation type="submission" date="2015-08" db="EMBL/GenBank/DDBJ databases">
        <title>Draft Genome Sequence of Bacillus vietnamensis UCD-SED5.</title>
        <authorList>
            <person name="Lee R.D."/>
            <person name="Jospin G."/>
            <person name="Lang J.M."/>
            <person name="Coil D.A."/>
            <person name="Eisen J.A."/>
        </authorList>
    </citation>
    <scope>NUCLEOTIDE SEQUENCE [LARGE SCALE GENOMIC DNA]</scope>
    <source>
        <strain evidence="3 4">UCD-SED5</strain>
    </source>
</reference>
<evidence type="ECO:0000259" key="1">
    <source>
        <dbReference type="Pfam" id="PF00534"/>
    </source>
</evidence>
<gene>
    <name evidence="3" type="ORF">AM506_09785</name>
</gene>
<organism evidence="3 4">
    <name type="scientific">Rossellomorea vietnamensis</name>
    <dbReference type="NCBI Taxonomy" id="218284"/>
    <lineage>
        <taxon>Bacteria</taxon>
        <taxon>Bacillati</taxon>
        <taxon>Bacillota</taxon>
        <taxon>Bacilli</taxon>
        <taxon>Bacillales</taxon>
        <taxon>Bacillaceae</taxon>
        <taxon>Rossellomorea</taxon>
    </lineage>
</organism>
<proteinExistence type="predicted"/>